<name>A0ACB7SFA7_HYAAI</name>
<evidence type="ECO:0000313" key="1">
    <source>
        <dbReference type="EMBL" id="KAH6933646.1"/>
    </source>
</evidence>
<protein>
    <submittedName>
        <fullName evidence="1">Uncharacterized protein</fullName>
    </submittedName>
</protein>
<keyword evidence="2" id="KW-1185">Reference proteome</keyword>
<reference evidence="1" key="1">
    <citation type="submission" date="2020-05" db="EMBL/GenBank/DDBJ databases">
        <title>Large-scale comparative analyses of tick genomes elucidate their genetic diversity and vector capacities.</title>
        <authorList>
            <person name="Jia N."/>
            <person name="Wang J."/>
            <person name="Shi W."/>
            <person name="Du L."/>
            <person name="Sun Y."/>
            <person name="Zhan W."/>
            <person name="Jiang J."/>
            <person name="Wang Q."/>
            <person name="Zhang B."/>
            <person name="Ji P."/>
            <person name="Sakyi L.B."/>
            <person name="Cui X."/>
            <person name="Yuan T."/>
            <person name="Jiang B."/>
            <person name="Yang W."/>
            <person name="Lam T.T.-Y."/>
            <person name="Chang Q."/>
            <person name="Ding S."/>
            <person name="Wang X."/>
            <person name="Zhu J."/>
            <person name="Ruan X."/>
            <person name="Zhao L."/>
            <person name="Wei J."/>
            <person name="Que T."/>
            <person name="Du C."/>
            <person name="Cheng J."/>
            <person name="Dai P."/>
            <person name="Han X."/>
            <person name="Huang E."/>
            <person name="Gao Y."/>
            <person name="Liu J."/>
            <person name="Shao H."/>
            <person name="Ye R."/>
            <person name="Li L."/>
            <person name="Wei W."/>
            <person name="Wang X."/>
            <person name="Wang C."/>
            <person name="Yang T."/>
            <person name="Huo Q."/>
            <person name="Li W."/>
            <person name="Guo W."/>
            <person name="Chen H."/>
            <person name="Zhou L."/>
            <person name="Ni X."/>
            <person name="Tian J."/>
            <person name="Zhou Y."/>
            <person name="Sheng Y."/>
            <person name="Liu T."/>
            <person name="Pan Y."/>
            <person name="Xia L."/>
            <person name="Li J."/>
            <person name="Zhao F."/>
            <person name="Cao W."/>
        </authorList>
    </citation>
    <scope>NUCLEOTIDE SEQUENCE</scope>
    <source>
        <strain evidence="1">Hyas-2018</strain>
    </source>
</reference>
<dbReference type="EMBL" id="CM023484">
    <property type="protein sequence ID" value="KAH6933646.1"/>
    <property type="molecule type" value="Genomic_DNA"/>
</dbReference>
<gene>
    <name evidence="1" type="ORF">HPB50_017259</name>
</gene>
<comment type="caution">
    <text evidence="1">The sequence shown here is derived from an EMBL/GenBank/DDBJ whole genome shotgun (WGS) entry which is preliminary data.</text>
</comment>
<sequence length="88" mass="9977">MTSPDSSRPAVLVHSRRKGELCGQPLRALERAGRRRLYPLDDNDDSNNNDEPTEADLCVYREGRDATVPTSDEKRTTKGGYVRDENER</sequence>
<proteinExistence type="predicted"/>
<dbReference type="Proteomes" id="UP000821845">
    <property type="component" value="Chromosome 4"/>
</dbReference>
<accession>A0ACB7SFA7</accession>
<evidence type="ECO:0000313" key="2">
    <source>
        <dbReference type="Proteomes" id="UP000821845"/>
    </source>
</evidence>
<organism evidence="1 2">
    <name type="scientific">Hyalomma asiaticum</name>
    <name type="common">Tick</name>
    <dbReference type="NCBI Taxonomy" id="266040"/>
    <lineage>
        <taxon>Eukaryota</taxon>
        <taxon>Metazoa</taxon>
        <taxon>Ecdysozoa</taxon>
        <taxon>Arthropoda</taxon>
        <taxon>Chelicerata</taxon>
        <taxon>Arachnida</taxon>
        <taxon>Acari</taxon>
        <taxon>Parasitiformes</taxon>
        <taxon>Ixodida</taxon>
        <taxon>Ixodoidea</taxon>
        <taxon>Ixodidae</taxon>
        <taxon>Hyalomminae</taxon>
        <taxon>Hyalomma</taxon>
    </lineage>
</organism>